<dbReference type="InterPro" id="IPR039331">
    <property type="entry name" value="PAPs-like"/>
</dbReference>
<evidence type="ECO:0000259" key="2">
    <source>
        <dbReference type="Pfam" id="PF00149"/>
    </source>
</evidence>
<dbReference type="SUPFAM" id="SSF49363">
    <property type="entry name" value="Purple acid phosphatase, N-terminal domain"/>
    <property type="match status" value="1"/>
</dbReference>
<proteinExistence type="predicted"/>
<dbReference type="Pfam" id="PF00149">
    <property type="entry name" value="Metallophos"/>
    <property type="match status" value="1"/>
</dbReference>
<evidence type="ECO:0000313" key="5">
    <source>
        <dbReference type="Proteomes" id="UP000366872"/>
    </source>
</evidence>
<evidence type="ECO:0000259" key="3">
    <source>
        <dbReference type="Pfam" id="PF16656"/>
    </source>
</evidence>
<name>A0A6C2U3P6_PONDE</name>
<reference evidence="4 5" key="1">
    <citation type="submission" date="2019-04" db="EMBL/GenBank/DDBJ databases">
        <authorList>
            <person name="Van Vliet M D."/>
        </authorList>
    </citation>
    <scope>NUCLEOTIDE SEQUENCE [LARGE SCALE GENOMIC DNA]</scope>
    <source>
        <strain evidence="4 5">F1</strain>
    </source>
</reference>
<evidence type="ECO:0000256" key="1">
    <source>
        <dbReference type="ARBA" id="ARBA00022729"/>
    </source>
</evidence>
<dbReference type="SUPFAM" id="SSF56300">
    <property type="entry name" value="Metallo-dependent phosphatases"/>
    <property type="match status" value="1"/>
</dbReference>
<dbReference type="Gene3D" id="2.60.120.260">
    <property type="entry name" value="Galactose-binding domain-like"/>
    <property type="match status" value="1"/>
</dbReference>
<dbReference type="GO" id="GO:0046872">
    <property type="term" value="F:metal ion binding"/>
    <property type="evidence" value="ECO:0007669"/>
    <property type="project" value="InterPro"/>
</dbReference>
<dbReference type="GO" id="GO:0003993">
    <property type="term" value="F:acid phosphatase activity"/>
    <property type="evidence" value="ECO:0007669"/>
    <property type="project" value="InterPro"/>
</dbReference>
<dbReference type="InterPro" id="IPR029052">
    <property type="entry name" value="Metallo-depent_PP-like"/>
</dbReference>
<dbReference type="AlphaFoldDB" id="A0A6C2U3P6"/>
<dbReference type="RefSeq" id="WP_168442321.1">
    <property type="nucleotide sequence ID" value="NZ_CAAHFG010000002.1"/>
</dbReference>
<protein>
    <recommendedName>
        <fullName evidence="6">Fibronectin type-III domain-containing protein</fullName>
    </recommendedName>
</protein>
<dbReference type="InterPro" id="IPR015914">
    <property type="entry name" value="PAPs_N"/>
</dbReference>
<dbReference type="PANTHER" id="PTHR22953:SF153">
    <property type="entry name" value="PURPLE ACID PHOSPHATASE"/>
    <property type="match status" value="1"/>
</dbReference>
<dbReference type="Pfam" id="PF16656">
    <property type="entry name" value="Pur_ac_phosph_N"/>
    <property type="match status" value="1"/>
</dbReference>
<dbReference type="Proteomes" id="UP000366872">
    <property type="component" value="Unassembled WGS sequence"/>
</dbReference>
<dbReference type="InterPro" id="IPR008963">
    <property type="entry name" value="Purple_acid_Pase-like_N"/>
</dbReference>
<evidence type="ECO:0008006" key="6">
    <source>
        <dbReference type="Google" id="ProtNLM"/>
    </source>
</evidence>
<evidence type="ECO:0000313" key="4">
    <source>
        <dbReference type="EMBL" id="VGO14658.1"/>
    </source>
</evidence>
<organism evidence="4 5">
    <name type="scientific">Pontiella desulfatans</name>
    <dbReference type="NCBI Taxonomy" id="2750659"/>
    <lineage>
        <taxon>Bacteria</taxon>
        <taxon>Pseudomonadati</taxon>
        <taxon>Kiritimatiellota</taxon>
        <taxon>Kiritimatiellia</taxon>
        <taxon>Kiritimatiellales</taxon>
        <taxon>Pontiellaceae</taxon>
        <taxon>Pontiella</taxon>
    </lineage>
</organism>
<dbReference type="Gene3D" id="3.60.21.10">
    <property type="match status" value="1"/>
</dbReference>
<feature type="domain" description="Purple acid phosphatase N-terminal" evidence="3">
    <location>
        <begin position="24"/>
        <end position="112"/>
    </location>
</feature>
<keyword evidence="1" id="KW-0732">Signal</keyword>
<feature type="domain" description="Calcineurin-like phosphoesterase" evidence="2">
    <location>
        <begin position="140"/>
        <end position="302"/>
    </location>
</feature>
<dbReference type="EMBL" id="CAAHFG010000002">
    <property type="protein sequence ID" value="VGO14658.1"/>
    <property type="molecule type" value="Genomic_DNA"/>
</dbReference>
<dbReference type="InterPro" id="IPR004843">
    <property type="entry name" value="Calcineurin-like_PHP"/>
</dbReference>
<gene>
    <name evidence="4" type="ORF">PDESU_03223</name>
</gene>
<keyword evidence="5" id="KW-1185">Reference proteome</keyword>
<dbReference type="PANTHER" id="PTHR22953">
    <property type="entry name" value="ACID PHOSPHATASE RELATED"/>
    <property type="match status" value="1"/>
</dbReference>
<sequence>MRTKAIGLMALFPLLCLGKADFYRVAWRSDPATTAVICWNQVSGENPEVCFDTVDHDRKAIAYRHRQAPSRTLEYRGMNNHFVRLENLKPDTAYYFVVCDSEGVGRRLWFKTAPDKPQPFTFVAGGDSRTNRDPRREGNKLVAKLRPLFVLFGGDYSGSGTAPQWAEWFEDWQLTIGEDGRIPPIIATHGNHENADMQMMEHLFDTPHPDQYYSLGIGGDMMRIWVLNSELEYKDADKVPEQNEWIRSDLPKHPGVQWKLATYHRPMRPHTAHKSEGLNRIDWWARLFHAQGVDLVVESDTHMTKRSYPVRPSEGEGSYEGFIRDDQNGFVFIGEGSWGAPKRPPNDDKPWTMASESFYQFKWIQAFPHELLIRTVKFENVDAVEPLTEGNLFDEPESMVFWEPESGKVLRLPFDASHPSYSTPIEPRTILANGSEWEWSLDGTGWSTGVAPLGYGDEKVNPIDLPDGEKPISVRFRKTFGVADPAEVSRLFFDVKVDDGCLIKLNGQEVVRYNLPDGETTPQTRASMKMVGWKFKSGIPFPVDPKHLKPGANEIEVRVHQQSPTSSDLMFDMAVRIKE</sequence>
<accession>A0A6C2U3P6</accession>
<dbReference type="Gene3D" id="2.60.40.380">
    <property type="entry name" value="Purple acid phosphatase-like, N-terminal"/>
    <property type="match status" value="1"/>
</dbReference>